<proteinExistence type="predicted"/>
<dbReference type="EMBL" id="JAKIXB020000038">
    <property type="protein sequence ID" value="KAL1594061.1"/>
    <property type="molecule type" value="Genomic_DNA"/>
</dbReference>
<evidence type="ECO:0000313" key="1">
    <source>
        <dbReference type="EMBL" id="KAL1594061.1"/>
    </source>
</evidence>
<dbReference type="Pfam" id="PF11951">
    <property type="entry name" value="Fungal_trans_2"/>
    <property type="match status" value="1"/>
</dbReference>
<gene>
    <name evidence="1" type="ORF">SLS59_009092</name>
</gene>
<accession>A0ABR3QPJ0</accession>
<dbReference type="InterPro" id="IPR021858">
    <property type="entry name" value="Fun_TF"/>
</dbReference>
<dbReference type="InterPro" id="IPR053178">
    <property type="entry name" value="Osmoadaptation_assoc"/>
</dbReference>
<keyword evidence="2" id="KW-1185">Reference proteome</keyword>
<protein>
    <recommendedName>
        <fullName evidence="3">Zn(2)-C6 fungal-type domain-containing protein</fullName>
    </recommendedName>
</protein>
<comment type="caution">
    <text evidence="1">The sequence shown here is derived from an EMBL/GenBank/DDBJ whole genome shotgun (WGS) entry which is preliminary data.</text>
</comment>
<dbReference type="PANTHER" id="PTHR38111:SF11">
    <property type="entry name" value="TRANSCRIPTION FACTOR DOMAIN-CONTAINING PROTEIN-RELATED"/>
    <property type="match status" value="1"/>
</dbReference>
<name>A0ABR3QPJ0_9PLEO</name>
<sequence length="314" mass="34805">MKRPACGQCLERNIRCGGYDPYRVFITSKYERTSPPVDMQPMPVRDHTMDLVAVTASSCHVLPQSLAETAFSAKGMEAVFDLFPAHQDAGGALQSVNPFFKLLATLSIHEEALRQTIFAVGLVTLGKGSNDQVVLRKGRTLYGKALQELGVSLQNPHRRTIEALLATTRLMGLYEILYGADGESISPQARNWMSHAQGEIALIVSRGPEAFTTDTAHLMFTLARFNSSDVPDPEYLGMVFCAWNDPEWPSSIKDFLRSMGSVIQLPTRNLPENPVTWSTSELEPIMDIDGNPLPGPFEKPSRHLWVEPPEQHVV</sequence>
<organism evidence="1 2">
    <name type="scientific">Nothophoma quercina</name>
    <dbReference type="NCBI Taxonomy" id="749835"/>
    <lineage>
        <taxon>Eukaryota</taxon>
        <taxon>Fungi</taxon>
        <taxon>Dikarya</taxon>
        <taxon>Ascomycota</taxon>
        <taxon>Pezizomycotina</taxon>
        <taxon>Dothideomycetes</taxon>
        <taxon>Pleosporomycetidae</taxon>
        <taxon>Pleosporales</taxon>
        <taxon>Pleosporineae</taxon>
        <taxon>Didymellaceae</taxon>
        <taxon>Nothophoma</taxon>
    </lineage>
</organism>
<dbReference type="PANTHER" id="PTHR38111">
    <property type="entry name" value="ZN(2)-C6 FUNGAL-TYPE DOMAIN-CONTAINING PROTEIN-RELATED"/>
    <property type="match status" value="1"/>
</dbReference>
<reference evidence="1 2" key="1">
    <citation type="submission" date="2024-02" db="EMBL/GenBank/DDBJ databases">
        <title>De novo assembly and annotation of 12 fungi associated with fruit tree decline syndrome in Ontario, Canada.</title>
        <authorList>
            <person name="Sulman M."/>
            <person name="Ellouze W."/>
            <person name="Ilyukhin E."/>
        </authorList>
    </citation>
    <scope>NUCLEOTIDE SEQUENCE [LARGE SCALE GENOMIC DNA]</scope>
    <source>
        <strain evidence="1 2">M97-236</strain>
    </source>
</reference>
<evidence type="ECO:0008006" key="3">
    <source>
        <dbReference type="Google" id="ProtNLM"/>
    </source>
</evidence>
<dbReference type="Proteomes" id="UP001521222">
    <property type="component" value="Unassembled WGS sequence"/>
</dbReference>
<evidence type="ECO:0000313" key="2">
    <source>
        <dbReference type="Proteomes" id="UP001521222"/>
    </source>
</evidence>